<dbReference type="PANTHER" id="PTHR21240">
    <property type="entry name" value="2-AMINO-3-CARBOXYLMUCONATE-6-SEMIALDEHYDE DECARBOXYLASE"/>
    <property type="match status" value="1"/>
</dbReference>
<evidence type="ECO:0000313" key="5">
    <source>
        <dbReference type="EMBL" id="KAF2160276.1"/>
    </source>
</evidence>
<proteinExistence type="inferred from homology"/>
<evidence type="ECO:0000259" key="4">
    <source>
        <dbReference type="Pfam" id="PF04909"/>
    </source>
</evidence>
<protein>
    <recommendedName>
        <fullName evidence="4">Amidohydrolase-related domain-containing protein</fullName>
    </recommendedName>
</protein>
<name>A0A6A6C4F7_ZASCE</name>
<gene>
    <name evidence="5" type="ORF">M409DRAFT_70612</name>
</gene>
<accession>A0A6A6C4F7</accession>
<dbReference type="SUPFAM" id="SSF51556">
    <property type="entry name" value="Metallo-dependent hydrolases"/>
    <property type="match status" value="1"/>
</dbReference>
<organism evidence="5 6">
    <name type="scientific">Zasmidium cellare ATCC 36951</name>
    <dbReference type="NCBI Taxonomy" id="1080233"/>
    <lineage>
        <taxon>Eukaryota</taxon>
        <taxon>Fungi</taxon>
        <taxon>Dikarya</taxon>
        <taxon>Ascomycota</taxon>
        <taxon>Pezizomycotina</taxon>
        <taxon>Dothideomycetes</taxon>
        <taxon>Dothideomycetidae</taxon>
        <taxon>Mycosphaerellales</taxon>
        <taxon>Mycosphaerellaceae</taxon>
        <taxon>Zasmidium</taxon>
    </lineage>
</organism>
<sequence>MRPPPFAVTLEEHATLPAIGDEIDFYNNVWKTWPAVREALRDFDSRRISDLDGGNVRLQVISSLPGMASINPSGCRAGNDELAAHIARHPGRFAGFAALPMERPEEAAAELKRTVREHGFVGAMVDNNLADGTHYHEKRFWPVFEAAQELDVPIYTHPSPPSAESLKTRFAGPWPTVVSTGIATGCWGWHEDVGLHIIQLFAAGLFKQFPRLKIIIGHMGELIPMMIDRLDGSRFFSKGDVGKFSDVWDRNIWVTSSGMFSVRVLEMLLQVTKKERVLFSIDTPFNASERGLKFLEELAEKEVFESQEELDGFAYGNAVRLLKLDVDGVEG</sequence>
<dbReference type="GeneID" id="54572089"/>
<dbReference type="OrthoDB" id="432010at2759"/>
<evidence type="ECO:0000256" key="2">
    <source>
        <dbReference type="ARBA" id="ARBA00023239"/>
    </source>
</evidence>
<dbReference type="GO" id="GO:0016831">
    <property type="term" value="F:carboxy-lyase activity"/>
    <property type="evidence" value="ECO:0007669"/>
    <property type="project" value="UniProtKB-KW"/>
</dbReference>
<dbReference type="AlphaFoldDB" id="A0A6A6C4F7"/>
<dbReference type="InterPro" id="IPR006680">
    <property type="entry name" value="Amidohydro-rel"/>
</dbReference>
<evidence type="ECO:0000313" key="6">
    <source>
        <dbReference type="Proteomes" id="UP000799537"/>
    </source>
</evidence>
<dbReference type="InterPro" id="IPR032465">
    <property type="entry name" value="ACMSD"/>
</dbReference>
<dbReference type="Proteomes" id="UP000799537">
    <property type="component" value="Unassembled WGS sequence"/>
</dbReference>
<evidence type="ECO:0000256" key="1">
    <source>
        <dbReference type="ARBA" id="ARBA00022793"/>
    </source>
</evidence>
<dbReference type="InterPro" id="IPR032466">
    <property type="entry name" value="Metal_Hydrolase"/>
</dbReference>
<evidence type="ECO:0000256" key="3">
    <source>
        <dbReference type="RuleBase" id="RU366045"/>
    </source>
</evidence>
<keyword evidence="1 3" id="KW-0210">Decarboxylase</keyword>
<dbReference type="EMBL" id="ML993628">
    <property type="protein sequence ID" value="KAF2160276.1"/>
    <property type="molecule type" value="Genomic_DNA"/>
</dbReference>
<reference evidence="5" key="1">
    <citation type="journal article" date="2020" name="Stud. Mycol.">
        <title>101 Dothideomycetes genomes: a test case for predicting lifestyles and emergence of pathogens.</title>
        <authorList>
            <person name="Haridas S."/>
            <person name="Albert R."/>
            <person name="Binder M."/>
            <person name="Bloem J."/>
            <person name="Labutti K."/>
            <person name="Salamov A."/>
            <person name="Andreopoulos B."/>
            <person name="Baker S."/>
            <person name="Barry K."/>
            <person name="Bills G."/>
            <person name="Bluhm B."/>
            <person name="Cannon C."/>
            <person name="Castanera R."/>
            <person name="Culley D."/>
            <person name="Daum C."/>
            <person name="Ezra D."/>
            <person name="Gonzalez J."/>
            <person name="Henrissat B."/>
            <person name="Kuo A."/>
            <person name="Liang C."/>
            <person name="Lipzen A."/>
            <person name="Lutzoni F."/>
            <person name="Magnuson J."/>
            <person name="Mondo S."/>
            <person name="Nolan M."/>
            <person name="Ohm R."/>
            <person name="Pangilinan J."/>
            <person name="Park H.-J."/>
            <person name="Ramirez L."/>
            <person name="Alfaro M."/>
            <person name="Sun H."/>
            <person name="Tritt A."/>
            <person name="Yoshinaga Y."/>
            <person name="Zwiers L.-H."/>
            <person name="Turgeon B."/>
            <person name="Goodwin S."/>
            <person name="Spatafora J."/>
            <person name="Crous P."/>
            <person name="Grigoriev I."/>
        </authorList>
    </citation>
    <scope>NUCLEOTIDE SEQUENCE</scope>
    <source>
        <strain evidence="5">ATCC 36951</strain>
    </source>
</reference>
<dbReference type="GO" id="GO:0019748">
    <property type="term" value="P:secondary metabolic process"/>
    <property type="evidence" value="ECO:0007669"/>
    <property type="project" value="TreeGrafter"/>
</dbReference>
<keyword evidence="6" id="KW-1185">Reference proteome</keyword>
<dbReference type="Gene3D" id="3.20.20.140">
    <property type="entry name" value="Metal-dependent hydrolases"/>
    <property type="match status" value="1"/>
</dbReference>
<dbReference type="Pfam" id="PF04909">
    <property type="entry name" value="Amidohydro_2"/>
    <property type="match status" value="1"/>
</dbReference>
<feature type="domain" description="Amidohydrolase-related" evidence="4">
    <location>
        <begin position="24"/>
        <end position="324"/>
    </location>
</feature>
<dbReference type="GO" id="GO:0016787">
    <property type="term" value="F:hydrolase activity"/>
    <property type="evidence" value="ECO:0007669"/>
    <property type="project" value="InterPro"/>
</dbReference>
<dbReference type="PANTHER" id="PTHR21240:SF30">
    <property type="entry name" value="AMIDOHYDROLASE-RELATED DOMAIN-CONTAINING PROTEIN-RELATED"/>
    <property type="match status" value="1"/>
</dbReference>
<comment type="similarity">
    <text evidence="3">Belongs to the metallo-dependent hydrolases superfamily.</text>
</comment>
<dbReference type="GO" id="GO:0005829">
    <property type="term" value="C:cytosol"/>
    <property type="evidence" value="ECO:0007669"/>
    <property type="project" value="TreeGrafter"/>
</dbReference>
<keyword evidence="2 3" id="KW-0456">Lyase</keyword>
<dbReference type="RefSeq" id="XP_033661165.1">
    <property type="nucleotide sequence ID" value="XM_033818817.1"/>
</dbReference>